<feature type="domain" description="RCK C-terminal" evidence="8">
    <location>
        <begin position="211"/>
        <end position="296"/>
    </location>
</feature>
<feature type="transmembrane region" description="Helical" evidence="7">
    <location>
        <begin position="61"/>
        <end position="85"/>
    </location>
</feature>
<dbReference type="SUPFAM" id="SSF116726">
    <property type="entry name" value="TrkA C-terminal domain-like"/>
    <property type="match status" value="2"/>
</dbReference>
<proteinExistence type="predicted"/>
<evidence type="ECO:0000256" key="1">
    <source>
        <dbReference type="ARBA" id="ARBA00004141"/>
    </source>
</evidence>
<gene>
    <name evidence="9" type="ORF">I5E68_08030</name>
</gene>
<dbReference type="Proteomes" id="UP000617634">
    <property type="component" value="Unassembled WGS sequence"/>
</dbReference>
<feature type="transmembrane region" description="Helical" evidence="7">
    <location>
        <begin position="97"/>
        <end position="120"/>
    </location>
</feature>
<dbReference type="PANTHER" id="PTHR43652:SF2">
    <property type="entry name" value="BASIC AMINO ACID ANTIPORTER YFCC-RELATED"/>
    <property type="match status" value="1"/>
</dbReference>
<dbReference type="InterPro" id="IPR004680">
    <property type="entry name" value="Cit_transptr-like_dom"/>
</dbReference>
<evidence type="ECO:0000259" key="8">
    <source>
        <dbReference type="PROSITE" id="PS51202"/>
    </source>
</evidence>
<feature type="transmembrane region" description="Helical" evidence="7">
    <location>
        <begin position="408"/>
        <end position="441"/>
    </location>
</feature>
<accession>A0A931MKJ8</accession>
<comment type="caution">
    <text evidence="9">The sequence shown here is derived from an EMBL/GenBank/DDBJ whole genome shotgun (WGS) entry which is preliminary data.</text>
</comment>
<evidence type="ECO:0000256" key="2">
    <source>
        <dbReference type="ARBA" id="ARBA00022448"/>
    </source>
</evidence>
<evidence type="ECO:0000256" key="4">
    <source>
        <dbReference type="ARBA" id="ARBA00022737"/>
    </source>
</evidence>
<sequence>MTFGVNMAHPAIMGCLLLLLFAAFAFELAAPEVVAMVLVAVLLMLGIVATDDVLDAMGNPAPLTIACMFIVSSAMVRTGALDVIATRITGLGKTRPTVSICLFLAVIATMSAFTNNTPLVMMMIPVGMTIAKELDIAPSRILMPISFAAVLGGTVSLLGTSTNILVDGVARKAGLEPFSLFEIAPVGVIVAVVGVAWLGISHRMLPERHTVAGVSAASDNKRFVVSIFIEPGSPYIGEHPEHIDLLSRPERRLVDVLRGDRSLRRNLDDYVLEEGDILVLRTSASDLMTLKEAGRHTLTASSASDPHLVQLSTRGSIMVETLLAPGAEIIGHTLFELRLRRRYGVYPIALHRKGTNLQERFERVPLQVGDTLLIEGAPDDLQRLVEDQQLVNIAEPTTRGYRRNKAWIAVGTMLGIIAAAALDLMPLAGLAVMGVAVVLAMRCVEPEEAFRSVDWQIIALIVAMLTIGTALENTGLVESIVALAKPWLGTMGPIVALCAIYFLSLVLTELVTNNAVAVVVTPIGISLAQALHVDPRPFVVAVMFAASASFLTPIGYQTNTLVYSAGGYKFTDFYKYGFPLTALVAVTTLIVIPLVWPF</sequence>
<feature type="transmembrane region" description="Helical" evidence="7">
    <location>
        <begin position="141"/>
        <end position="166"/>
    </location>
</feature>
<feature type="transmembrane region" description="Helical" evidence="7">
    <location>
        <begin position="538"/>
        <end position="556"/>
    </location>
</feature>
<dbReference type="RefSeq" id="WP_197162732.1">
    <property type="nucleotide sequence ID" value="NZ_JADZGI010000001.1"/>
</dbReference>
<feature type="transmembrane region" description="Helical" evidence="7">
    <location>
        <begin position="453"/>
        <end position="471"/>
    </location>
</feature>
<protein>
    <submittedName>
        <fullName evidence="9">SLC13 family permease</fullName>
    </submittedName>
</protein>
<dbReference type="PANTHER" id="PTHR43652">
    <property type="entry name" value="BASIC AMINO ACID ANTIPORTER YFCC-RELATED"/>
    <property type="match status" value="1"/>
</dbReference>
<feature type="transmembrane region" description="Helical" evidence="7">
    <location>
        <begin position="510"/>
        <end position="531"/>
    </location>
</feature>
<feature type="transmembrane region" description="Helical" evidence="7">
    <location>
        <begin position="178"/>
        <end position="200"/>
    </location>
</feature>
<dbReference type="InterPro" id="IPR051679">
    <property type="entry name" value="DASS-Related_Transporters"/>
</dbReference>
<keyword evidence="6 7" id="KW-0472">Membrane</keyword>
<dbReference type="Gene3D" id="3.30.70.1450">
    <property type="entry name" value="Regulator of K+ conductance, C-terminal domain"/>
    <property type="match status" value="2"/>
</dbReference>
<dbReference type="Pfam" id="PF02080">
    <property type="entry name" value="TrkA_C"/>
    <property type="match status" value="1"/>
</dbReference>
<dbReference type="EMBL" id="JADZGI010000001">
    <property type="protein sequence ID" value="MBH0112898.1"/>
    <property type="molecule type" value="Genomic_DNA"/>
</dbReference>
<keyword evidence="4" id="KW-0677">Repeat</keyword>
<comment type="subcellular location">
    <subcellularLocation>
        <location evidence="1">Membrane</location>
        <topology evidence="1">Multi-pass membrane protein</topology>
    </subcellularLocation>
</comment>
<dbReference type="InterPro" id="IPR031312">
    <property type="entry name" value="Na/sul_symport_CS"/>
</dbReference>
<evidence type="ECO:0000256" key="7">
    <source>
        <dbReference type="SAM" id="Phobius"/>
    </source>
</evidence>
<evidence type="ECO:0000313" key="10">
    <source>
        <dbReference type="Proteomes" id="UP000617634"/>
    </source>
</evidence>
<evidence type="ECO:0000256" key="6">
    <source>
        <dbReference type="ARBA" id="ARBA00023136"/>
    </source>
</evidence>
<keyword evidence="3 7" id="KW-0812">Transmembrane</keyword>
<keyword evidence="5 7" id="KW-1133">Transmembrane helix</keyword>
<keyword evidence="2" id="KW-0813">Transport</keyword>
<feature type="domain" description="RCK C-terminal" evidence="8">
    <location>
        <begin position="306"/>
        <end position="390"/>
    </location>
</feature>
<dbReference type="GO" id="GO:0005886">
    <property type="term" value="C:plasma membrane"/>
    <property type="evidence" value="ECO:0007669"/>
    <property type="project" value="TreeGrafter"/>
</dbReference>
<feature type="transmembrane region" description="Helical" evidence="7">
    <location>
        <begin position="483"/>
        <end position="504"/>
    </location>
</feature>
<evidence type="ECO:0000256" key="3">
    <source>
        <dbReference type="ARBA" id="ARBA00022692"/>
    </source>
</evidence>
<feature type="transmembrane region" description="Helical" evidence="7">
    <location>
        <begin position="35"/>
        <end position="54"/>
    </location>
</feature>
<reference evidence="9" key="1">
    <citation type="submission" date="2020-11" db="EMBL/GenBank/DDBJ databases">
        <title>Novosphingobium aureum sp. nov., a marine bacterium isolated from sediment of a salt flat.</title>
        <authorList>
            <person name="Yoo Y."/>
            <person name="Kim J.-J."/>
        </authorList>
    </citation>
    <scope>NUCLEOTIDE SEQUENCE</scope>
    <source>
        <strain evidence="9">YJ-S2-02</strain>
    </source>
</reference>
<dbReference type="PROSITE" id="PS01271">
    <property type="entry name" value="NA_SULFATE"/>
    <property type="match status" value="1"/>
</dbReference>
<feature type="transmembrane region" description="Helical" evidence="7">
    <location>
        <begin position="576"/>
        <end position="596"/>
    </location>
</feature>
<dbReference type="AlphaFoldDB" id="A0A931MKJ8"/>
<evidence type="ECO:0000313" key="9">
    <source>
        <dbReference type="EMBL" id="MBH0112898.1"/>
    </source>
</evidence>
<name>A0A931MKJ8_9SPHN</name>
<dbReference type="Pfam" id="PF03600">
    <property type="entry name" value="CitMHS"/>
    <property type="match status" value="1"/>
</dbReference>
<dbReference type="GO" id="GO:0008324">
    <property type="term" value="F:monoatomic cation transmembrane transporter activity"/>
    <property type="evidence" value="ECO:0007669"/>
    <property type="project" value="InterPro"/>
</dbReference>
<dbReference type="InterPro" id="IPR006037">
    <property type="entry name" value="RCK_C"/>
</dbReference>
<evidence type="ECO:0000256" key="5">
    <source>
        <dbReference type="ARBA" id="ARBA00022989"/>
    </source>
</evidence>
<dbReference type="PROSITE" id="PS51202">
    <property type="entry name" value="RCK_C"/>
    <property type="match status" value="2"/>
</dbReference>
<dbReference type="GO" id="GO:0006813">
    <property type="term" value="P:potassium ion transport"/>
    <property type="evidence" value="ECO:0007669"/>
    <property type="project" value="InterPro"/>
</dbReference>
<keyword evidence="10" id="KW-1185">Reference proteome</keyword>
<organism evidence="9 10">
    <name type="scientific">Novosphingobium aureum</name>
    <dbReference type="NCBI Taxonomy" id="2792964"/>
    <lineage>
        <taxon>Bacteria</taxon>
        <taxon>Pseudomonadati</taxon>
        <taxon>Pseudomonadota</taxon>
        <taxon>Alphaproteobacteria</taxon>
        <taxon>Sphingomonadales</taxon>
        <taxon>Sphingomonadaceae</taxon>
        <taxon>Novosphingobium</taxon>
    </lineage>
</organism>
<dbReference type="InterPro" id="IPR036721">
    <property type="entry name" value="RCK_C_sf"/>
</dbReference>